<gene>
    <name evidence="1" type="ORF">HUW51_15360</name>
</gene>
<dbReference type="KEGG" id="aswu:HUW51_15360"/>
<keyword evidence="2" id="KW-1185">Reference proteome</keyword>
<sequence length="61" mass="6661">MGQNKSITLVLALIIKALFSFTQYEQAVSKETMTFIVSGQRKNMIINISTPEAAAALGKNE</sequence>
<proteinExistence type="predicted"/>
<dbReference type="AlphaFoldDB" id="A0A7G7GA47"/>
<evidence type="ECO:0000313" key="1">
    <source>
        <dbReference type="EMBL" id="QNF34031.1"/>
    </source>
</evidence>
<dbReference type="Proteomes" id="UP000515237">
    <property type="component" value="Chromosome"/>
</dbReference>
<dbReference type="RefSeq" id="WP_185270514.1">
    <property type="nucleotide sequence ID" value="NZ_CP055156.1"/>
</dbReference>
<evidence type="ECO:0000313" key="2">
    <source>
        <dbReference type="Proteomes" id="UP000515237"/>
    </source>
</evidence>
<accession>A0A7G7GA47</accession>
<organism evidence="1 2">
    <name type="scientific">Adhaeribacter swui</name>
    <dbReference type="NCBI Taxonomy" id="2086471"/>
    <lineage>
        <taxon>Bacteria</taxon>
        <taxon>Pseudomonadati</taxon>
        <taxon>Bacteroidota</taxon>
        <taxon>Cytophagia</taxon>
        <taxon>Cytophagales</taxon>
        <taxon>Hymenobacteraceae</taxon>
        <taxon>Adhaeribacter</taxon>
    </lineage>
</organism>
<reference evidence="1 2" key="1">
    <citation type="journal article" date="2018" name="Int. J. Syst. Evol. Microbiol.">
        <title>Adhaeribacter swui sp. nov., isolated from wet mud.</title>
        <authorList>
            <person name="Kim D.U."/>
            <person name="Kim K.W."/>
            <person name="Kang M.S."/>
            <person name="Kim J.Y."/>
            <person name="Jang J.H."/>
            <person name="Kim M.K."/>
        </authorList>
    </citation>
    <scope>NUCLEOTIDE SEQUENCE [LARGE SCALE GENOMIC DNA]</scope>
    <source>
        <strain evidence="1 2">KCTC 52873</strain>
    </source>
</reference>
<protein>
    <submittedName>
        <fullName evidence="1">Uncharacterized protein</fullName>
    </submittedName>
</protein>
<dbReference type="EMBL" id="CP055156">
    <property type="protein sequence ID" value="QNF34031.1"/>
    <property type="molecule type" value="Genomic_DNA"/>
</dbReference>
<name>A0A7G7GA47_9BACT</name>